<evidence type="ECO:0000256" key="8">
    <source>
        <dbReference type="ARBA" id="ARBA00022989"/>
    </source>
</evidence>
<dbReference type="GO" id="GO:0010045">
    <property type="term" value="P:response to nickel cation"/>
    <property type="evidence" value="ECO:0007669"/>
    <property type="project" value="TreeGrafter"/>
</dbReference>
<feature type="transmembrane region" description="Helical" evidence="13">
    <location>
        <begin position="285"/>
        <end position="305"/>
    </location>
</feature>
<proteinExistence type="inferred from homology"/>
<name>A0A291LWK9_9RHOB</name>
<keyword evidence="9" id="KW-0406">Ion transport</keyword>
<sequence>MRRVVLILPVLLVGAGIWALATGIDQDVARWAAGWQREFQNALAGGLRALRAGEPGAIAALTGLCFAYGFFHALGPGHGKFLIGGYGVSHEVPLLRLSVISLLSSLGQAVTAIAVVLAGLFVMGWTRTQMTGAAETIMLPLSALAIGLIGLWLAFRGARRLWRLRATHHGDEPGHTHGHEGAQGCGAGCGHRHGPSVDEVRQAGGLRDAAALIGSIAIRPCSGAILLLVLTWHMNILGAGILGAVAMSTGTAALTILVAASSVFIRQSTLFSLAGSARAAQVLPAIEIAAGGAIVLVSIQMAGLFA</sequence>
<keyword evidence="10" id="KW-0921">Nickel transport</keyword>
<dbReference type="KEGG" id="cmag:CBW24_03310"/>
<comment type="function">
    <text evidence="1">Efflux system for nickel and cobalt.</text>
</comment>
<keyword evidence="7 13" id="KW-0812">Transmembrane</keyword>
<dbReference type="RefSeq" id="WP_097372668.1">
    <property type="nucleotide sequence ID" value="NZ_CP021404.1"/>
</dbReference>
<keyword evidence="3" id="KW-0171">Cobalt transport</keyword>
<dbReference type="InterPro" id="IPR051224">
    <property type="entry name" value="NiCoT_RcnA"/>
</dbReference>
<evidence type="ECO:0000256" key="10">
    <source>
        <dbReference type="ARBA" id="ARBA00023112"/>
    </source>
</evidence>
<dbReference type="GO" id="GO:0032025">
    <property type="term" value="P:response to cobalt ion"/>
    <property type="evidence" value="ECO:0007669"/>
    <property type="project" value="TreeGrafter"/>
</dbReference>
<dbReference type="GO" id="GO:0046583">
    <property type="term" value="F:monoatomic cation efflux transmembrane transporter activity"/>
    <property type="evidence" value="ECO:0007669"/>
    <property type="project" value="TreeGrafter"/>
</dbReference>
<evidence type="ECO:0000256" key="5">
    <source>
        <dbReference type="ARBA" id="ARBA00022475"/>
    </source>
</evidence>
<evidence type="ECO:0000256" key="1">
    <source>
        <dbReference type="ARBA" id="ARBA00002510"/>
    </source>
</evidence>
<evidence type="ECO:0000313" key="15">
    <source>
        <dbReference type="Proteomes" id="UP000219050"/>
    </source>
</evidence>
<dbReference type="InterPro" id="IPR011541">
    <property type="entry name" value="Ni/Co_transpt_high_affinity"/>
</dbReference>
<evidence type="ECO:0000256" key="9">
    <source>
        <dbReference type="ARBA" id="ARBA00023065"/>
    </source>
</evidence>
<feature type="transmembrane region" description="Helical" evidence="13">
    <location>
        <begin position="137"/>
        <end position="155"/>
    </location>
</feature>
<evidence type="ECO:0000256" key="6">
    <source>
        <dbReference type="ARBA" id="ARBA00022596"/>
    </source>
</evidence>
<keyword evidence="11 13" id="KW-0472">Membrane</keyword>
<dbReference type="OrthoDB" id="9812956at2"/>
<protein>
    <recommendedName>
        <fullName evidence="13">Nickel/cobalt efflux system</fullName>
    </recommendedName>
</protein>
<keyword evidence="4 13" id="KW-0813">Transport</keyword>
<dbReference type="EMBL" id="CP021404">
    <property type="protein sequence ID" value="ATI41123.1"/>
    <property type="molecule type" value="Genomic_DNA"/>
</dbReference>
<dbReference type="PANTHER" id="PTHR40659">
    <property type="entry name" value="NICKEL/COBALT EFFLUX SYSTEM RCNA"/>
    <property type="match status" value="1"/>
</dbReference>
<organism evidence="14 15">
    <name type="scientific">Pacificitalea manganoxidans</name>
    <dbReference type="NCBI Taxonomy" id="1411902"/>
    <lineage>
        <taxon>Bacteria</taxon>
        <taxon>Pseudomonadati</taxon>
        <taxon>Pseudomonadota</taxon>
        <taxon>Alphaproteobacteria</taxon>
        <taxon>Rhodobacterales</taxon>
        <taxon>Paracoccaceae</taxon>
        <taxon>Pacificitalea</taxon>
    </lineage>
</organism>
<comment type="similarity">
    <text evidence="13">Belongs to the NiCoT transporter (TC 2.A.52) family.</text>
</comment>
<accession>A0A291LWK9</accession>
<feature type="transmembrane region" description="Helical" evidence="13">
    <location>
        <begin position="209"/>
        <end position="230"/>
    </location>
</feature>
<keyword evidence="15" id="KW-1185">Reference proteome</keyword>
<evidence type="ECO:0000256" key="3">
    <source>
        <dbReference type="ARBA" id="ARBA00022426"/>
    </source>
</evidence>
<evidence type="ECO:0000256" key="7">
    <source>
        <dbReference type="ARBA" id="ARBA00022692"/>
    </source>
</evidence>
<gene>
    <name evidence="14" type="ORF">CBW24_03310</name>
</gene>
<feature type="transmembrane region" description="Helical" evidence="13">
    <location>
        <begin position="236"/>
        <end position="265"/>
    </location>
</feature>
<evidence type="ECO:0000256" key="11">
    <source>
        <dbReference type="ARBA" id="ARBA00023136"/>
    </source>
</evidence>
<evidence type="ECO:0000256" key="13">
    <source>
        <dbReference type="RuleBase" id="RU362101"/>
    </source>
</evidence>
<dbReference type="Pfam" id="PF03824">
    <property type="entry name" value="NicO"/>
    <property type="match status" value="1"/>
</dbReference>
<dbReference type="PANTHER" id="PTHR40659:SF1">
    <property type="entry name" value="NICKEL_COBALT EFFLUX SYSTEM RCNA"/>
    <property type="match status" value="1"/>
</dbReference>
<keyword evidence="5" id="KW-1003">Cell membrane</keyword>
<dbReference type="AlphaFoldDB" id="A0A291LWK9"/>
<dbReference type="Proteomes" id="UP000219050">
    <property type="component" value="Chromosome"/>
</dbReference>
<evidence type="ECO:0000256" key="2">
    <source>
        <dbReference type="ARBA" id="ARBA00004651"/>
    </source>
</evidence>
<evidence type="ECO:0000313" key="14">
    <source>
        <dbReference type="EMBL" id="ATI41123.1"/>
    </source>
</evidence>
<keyword evidence="6" id="KW-0533">Nickel</keyword>
<dbReference type="GO" id="GO:0015099">
    <property type="term" value="F:nickel cation transmembrane transporter activity"/>
    <property type="evidence" value="ECO:0007669"/>
    <property type="project" value="UniProtKB-UniRule"/>
</dbReference>
<evidence type="ECO:0000256" key="12">
    <source>
        <dbReference type="ARBA" id="ARBA00023285"/>
    </source>
</evidence>
<keyword evidence="8 13" id="KW-1133">Transmembrane helix</keyword>
<keyword evidence="12" id="KW-0170">Cobalt</keyword>
<dbReference type="GO" id="GO:0006824">
    <property type="term" value="P:cobalt ion transport"/>
    <property type="evidence" value="ECO:0007669"/>
    <property type="project" value="UniProtKB-KW"/>
</dbReference>
<evidence type="ECO:0000256" key="4">
    <source>
        <dbReference type="ARBA" id="ARBA00022448"/>
    </source>
</evidence>
<dbReference type="GO" id="GO:0005886">
    <property type="term" value="C:plasma membrane"/>
    <property type="evidence" value="ECO:0007669"/>
    <property type="project" value="UniProtKB-SubCell"/>
</dbReference>
<comment type="subcellular location">
    <subcellularLocation>
        <location evidence="2 13">Cell membrane</location>
        <topology evidence="2 13">Multi-pass membrane protein</topology>
    </subcellularLocation>
</comment>
<reference evidence="14 15" key="1">
    <citation type="submission" date="2017-05" db="EMBL/GenBank/DDBJ databases">
        <title>Comparative genomic and metabolic analysis of manganese-oxidizing mechanisms in Celeribater manganoxidans DY25T: its adaption to the environment of polymetallic nodule.</title>
        <authorList>
            <person name="Wang X."/>
        </authorList>
    </citation>
    <scope>NUCLEOTIDE SEQUENCE [LARGE SCALE GENOMIC DNA]</scope>
    <source>
        <strain evidence="14 15">DY25</strain>
    </source>
</reference>
<feature type="transmembrane region" description="Helical" evidence="13">
    <location>
        <begin position="94"/>
        <end position="125"/>
    </location>
</feature>
<feature type="transmembrane region" description="Helical" evidence="13">
    <location>
        <begin position="56"/>
        <end position="74"/>
    </location>
</feature>